<name>A0A2T0SGC4_9PSEU</name>
<feature type="domain" description="HTH araC/xylS-type" evidence="4">
    <location>
        <begin position="231"/>
        <end position="331"/>
    </location>
</feature>
<dbReference type="InterPro" id="IPR009057">
    <property type="entry name" value="Homeodomain-like_sf"/>
</dbReference>
<evidence type="ECO:0000256" key="3">
    <source>
        <dbReference type="ARBA" id="ARBA00023163"/>
    </source>
</evidence>
<keyword evidence="6" id="KW-1185">Reference proteome</keyword>
<dbReference type="Gene3D" id="1.10.10.60">
    <property type="entry name" value="Homeodomain-like"/>
    <property type="match status" value="1"/>
</dbReference>
<dbReference type="PANTHER" id="PTHR46796">
    <property type="entry name" value="HTH-TYPE TRANSCRIPTIONAL ACTIVATOR RHAS-RELATED"/>
    <property type="match status" value="1"/>
</dbReference>
<keyword evidence="3" id="KW-0804">Transcription</keyword>
<dbReference type="GO" id="GO:0043565">
    <property type="term" value="F:sequence-specific DNA binding"/>
    <property type="evidence" value="ECO:0007669"/>
    <property type="project" value="InterPro"/>
</dbReference>
<dbReference type="InterPro" id="IPR020449">
    <property type="entry name" value="Tscrpt_reg_AraC-type_HTH"/>
</dbReference>
<evidence type="ECO:0000256" key="2">
    <source>
        <dbReference type="ARBA" id="ARBA00023125"/>
    </source>
</evidence>
<dbReference type="Proteomes" id="UP000239494">
    <property type="component" value="Unassembled WGS sequence"/>
</dbReference>
<keyword evidence="1" id="KW-0805">Transcription regulation</keyword>
<dbReference type="PRINTS" id="PR00032">
    <property type="entry name" value="HTHARAC"/>
</dbReference>
<evidence type="ECO:0000259" key="4">
    <source>
        <dbReference type="PROSITE" id="PS01124"/>
    </source>
</evidence>
<sequence>MAGNRKGCVVESTAADGNASAGAFSLDSTVPNAAAHGFAAFRDGWEAEVGAGFPLPAFSPATTADFRVRGRAARVRDVAVTDVHGTTPIRTASVLGGTEDQVRLVVVRRGAWTLGGPHDRTAYTVRAGRFLLRHVGRPSHFQTEPGTTAKILVLPTATLAPLLGDRIVTGLADSAEVRLLVAHTNMVHTTVADLGPAGLRAVRNTLVELAKAVALRRFDDVEPQLAPALTQAAKDLADSRLTDPGLSSEVLARELHTSARTLQRAFAATGESVTSYIRRRRLEEAGLALTAPTGPLSVSEVAAHWQFSDSSHFTRVFKKHYGRTPTEYTRATGSHDG</sequence>
<dbReference type="SUPFAM" id="SSF46689">
    <property type="entry name" value="Homeodomain-like"/>
    <property type="match status" value="1"/>
</dbReference>
<proteinExistence type="predicted"/>
<evidence type="ECO:0000313" key="5">
    <source>
        <dbReference type="EMBL" id="PRY32461.1"/>
    </source>
</evidence>
<dbReference type="SMART" id="SM00342">
    <property type="entry name" value="HTH_ARAC"/>
    <property type="match status" value="1"/>
</dbReference>
<protein>
    <submittedName>
        <fullName evidence="5">AraC-like DNA-binding protein</fullName>
    </submittedName>
</protein>
<dbReference type="PROSITE" id="PS01124">
    <property type="entry name" value="HTH_ARAC_FAMILY_2"/>
    <property type="match status" value="1"/>
</dbReference>
<dbReference type="PANTHER" id="PTHR46796:SF6">
    <property type="entry name" value="ARAC SUBFAMILY"/>
    <property type="match status" value="1"/>
</dbReference>
<dbReference type="InterPro" id="IPR018060">
    <property type="entry name" value="HTH_AraC"/>
</dbReference>
<reference evidence="5 6" key="1">
    <citation type="submission" date="2018-03" db="EMBL/GenBank/DDBJ databases">
        <title>Genomic Encyclopedia of Archaeal and Bacterial Type Strains, Phase II (KMG-II): from individual species to whole genera.</title>
        <authorList>
            <person name="Goeker M."/>
        </authorList>
    </citation>
    <scope>NUCLEOTIDE SEQUENCE [LARGE SCALE GENOMIC DNA]</scope>
    <source>
        <strain evidence="5 6">DSM 44720</strain>
    </source>
</reference>
<evidence type="ECO:0000313" key="6">
    <source>
        <dbReference type="Proteomes" id="UP000239494"/>
    </source>
</evidence>
<dbReference type="Pfam" id="PF12833">
    <property type="entry name" value="HTH_18"/>
    <property type="match status" value="1"/>
</dbReference>
<dbReference type="InterPro" id="IPR050204">
    <property type="entry name" value="AraC_XylS_family_regulators"/>
</dbReference>
<evidence type="ECO:0000256" key="1">
    <source>
        <dbReference type="ARBA" id="ARBA00023015"/>
    </source>
</evidence>
<comment type="caution">
    <text evidence="5">The sequence shown here is derived from an EMBL/GenBank/DDBJ whole genome shotgun (WGS) entry which is preliminary data.</text>
</comment>
<dbReference type="EMBL" id="PVTF01000021">
    <property type="protein sequence ID" value="PRY32461.1"/>
    <property type="molecule type" value="Genomic_DNA"/>
</dbReference>
<dbReference type="GO" id="GO:0003700">
    <property type="term" value="F:DNA-binding transcription factor activity"/>
    <property type="evidence" value="ECO:0007669"/>
    <property type="project" value="InterPro"/>
</dbReference>
<keyword evidence="2 5" id="KW-0238">DNA-binding</keyword>
<dbReference type="AlphaFoldDB" id="A0A2T0SGC4"/>
<organism evidence="5 6">
    <name type="scientific">Umezawaea tangerina</name>
    <dbReference type="NCBI Taxonomy" id="84725"/>
    <lineage>
        <taxon>Bacteria</taxon>
        <taxon>Bacillati</taxon>
        <taxon>Actinomycetota</taxon>
        <taxon>Actinomycetes</taxon>
        <taxon>Pseudonocardiales</taxon>
        <taxon>Pseudonocardiaceae</taxon>
        <taxon>Umezawaea</taxon>
    </lineage>
</organism>
<dbReference type="OrthoDB" id="9799345at2"/>
<accession>A0A2T0SGC4</accession>
<gene>
    <name evidence="5" type="ORF">CLV43_12155</name>
</gene>